<organism evidence="4 5">
    <name type="scientific">Desulfomicrobium apsheronum</name>
    <dbReference type="NCBI Taxonomy" id="52560"/>
    <lineage>
        <taxon>Bacteria</taxon>
        <taxon>Pseudomonadati</taxon>
        <taxon>Thermodesulfobacteriota</taxon>
        <taxon>Desulfovibrionia</taxon>
        <taxon>Desulfovibrionales</taxon>
        <taxon>Desulfomicrobiaceae</taxon>
        <taxon>Desulfomicrobium</taxon>
    </lineage>
</organism>
<name>A0A1I3VXZ6_9BACT</name>
<gene>
    <name evidence="4" type="ORF">SAMN04488082_11159</name>
</gene>
<dbReference type="PANTHER" id="PTHR33525:SF3">
    <property type="entry name" value="RIBONUCLEASE Y"/>
    <property type="match status" value="1"/>
</dbReference>
<dbReference type="InterPro" id="IPR013976">
    <property type="entry name" value="HDOD"/>
</dbReference>
<accession>A0A1I3VXZ6</accession>
<dbReference type="SMART" id="SM00448">
    <property type="entry name" value="REC"/>
    <property type="match status" value="1"/>
</dbReference>
<dbReference type="Gene3D" id="1.10.3210.10">
    <property type="entry name" value="Hypothetical protein af1432"/>
    <property type="match status" value="1"/>
</dbReference>
<sequence length="412" mass="46972">MKKRILFVDDIKNVLNSLRLSLREMRDEWDMVFALGGEEAVNMLKISRFDLLVTDMRMPGIDGAQLLALANREHPSMGRIVLSGYAEQNCVLQNISLAHQYLSKPCTTQELVTTISNALNLDDSFENTKIKDVISSMESLPALPAIYRELTLALDDSDSSWRQICEIINKDMVLSATVLRVTNCAFFGLGGKVTGLDHAVKLLGTQTLRTLVYSTHLFSIFDQKTMPVFSVSKLWNHCLRVSVFAKLIATEENLPTRSRDDCVIAGMLHDIGKVVLSVIIPEDFKIIIDMVHEENCTVYEAEKNFLNVTHAEVGAYIMNLWGFKKSQIDAVKSHHFSESNNDESNSIKKILYAANIIDHEIVHISQYINQKKIKHANEEIKTCIPNYEYWREKCFEKITNEKLDERKSFLYK</sequence>
<dbReference type="PROSITE" id="PS51833">
    <property type="entry name" value="HDOD"/>
    <property type="match status" value="1"/>
</dbReference>
<dbReference type="AlphaFoldDB" id="A0A1I3VXZ6"/>
<dbReference type="NCBIfam" id="TIGR00277">
    <property type="entry name" value="HDIG"/>
    <property type="match status" value="1"/>
</dbReference>
<dbReference type="SUPFAM" id="SSF52172">
    <property type="entry name" value="CheY-like"/>
    <property type="match status" value="1"/>
</dbReference>
<feature type="domain" description="Response regulatory" evidence="2">
    <location>
        <begin position="4"/>
        <end position="119"/>
    </location>
</feature>
<dbReference type="InterPro" id="IPR003607">
    <property type="entry name" value="HD/PDEase_dom"/>
</dbReference>
<feature type="domain" description="HDOD" evidence="3">
    <location>
        <begin position="140"/>
        <end position="337"/>
    </location>
</feature>
<dbReference type="EMBL" id="FORX01000011">
    <property type="protein sequence ID" value="SFJ99051.1"/>
    <property type="molecule type" value="Genomic_DNA"/>
</dbReference>
<dbReference type="CDD" id="cd00077">
    <property type="entry name" value="HDc"/>
    <property type="match status" value="1"/>
</dbReference>
<dbReference type="OrthoDB" id="9803649at2"/>
<dbReference type="InterPro" id="IPR011006">
    <property type="entry name" value="CheY-like_superfamily"/>
</dbReference>
<dbReference type="InterPro" id="IPR001789">
    <property type="entry name" value="Sig_transdc_resp-reg_receiver"/>
</dbReference>
<dbReference type="GO" id="GO:0000160">
    <property type="term" value="P:phosphorelay signal transduction system"/>
    <property type="evidence" value="ECO:0007669"/>
    <property type="project" value="InterPro"/>
</dbReference>
<dbReference type="PROSITE" id="PS50110">
    <property type="entry name" value="RESPONSE_REGULATORY"/>
    <property type="match status" value="1"/>
</dbReference>
<proteinExistence type="predicted"/>
<evidence type="ECO:0000256" key="1">
    <source>
        <dbReference type="PROSITE-ProRule" id="PRU00169"/>
    </source>
</evidence>
<dbReference type="SUPFAM" id="SSF109604">
    <property type="entry name" value="HD-domain/PDEase-like"/>
    <property type="match status" value="1"/>
</dbReference>
<evidence type="ECO:0000313" key="5">
    <source>
        <dbReference type="Proteomes" id="UP000198635"/>
    </source>
</evidence>
<reference evidence="5" key="1">
    <citation type="submission" date="2016-10" db="EMBL/GenBank/DDBJ databases">
        <authorList>
            <person name="Varghese N."/>
            <person name="Submissions S."/>
        </authorList>
    </citation>
    <scope>NUCLEOTIDE SEQUENCE [LARGE SCALE GENOMIC DNA]</scope>
    <source>
        <strain evidence="5">DSM 5918</strain>
    </source>
</reference>
<evidence type="ECO:0000259" key="3">
    <source>
        <dbReference type="PROSITE" id="PS51833"/>
    </source>
</evidence>
<evidence type="ECO:0000313" key="4">
    <source>
        <dbReference type="EMBL" id="SFJ99051.1"/>
    </source>
</evidence>
<protein>
    <submittedName>
        <fullName evidence="4">HDIG domain-containing protein</fullName>
    </submittedName>
</protein>
<dbReference type="Gene3D" id="3.40.50.2300">
    <property type="match status" value="1"/>
</dbReference>
<dbReference type="SMART" id="SM00471">
    <property type="entry name" value="HDc"/>
    <property type="match status" value="1"/>
</dbReference>
<dbReference type="RefSeq" id="WP_092375597.1">
    <property type="nucleotide sequence ID" value="NZ_FORX01000011.1"/>
</dbReference>
<feature type="modified residue" description="4-aspartylphosphate" evidence="1">
    <location>
        <position position="55"/>
    </location>
</feature>
<dbReference type="Pfam" id="PF00072">
    <property type="entry name" value="Response_reg"/>
    <property type="match status" value="1"/>
</dbReference>
<dbReference type="Proteomes" id="UP000198635">
    <property type="component" value="Unassembled WGS sequence"/>
</dbReference>
<keyword evidence="1" id="KW-0597">Phosphoprotein</keyword>
<dbReference type="PIRSF" id="PIRSF036883">
    <property type="entry name" value="RR_HD-GYP_mod"/>
    <property type="match status" value="1"/>
</dbReference>
<keyword evidence="5" id="KW-1185">Reference proteome</keyword>
<dbReference type="Pfam" id="PF08668">
    <property type="entry name" value="HDOD"/>
    <property type="match status" value="1"/>
</dbReference>
<evidence type="ECO:0000259" key="2">
    <source>
        <dbReference type="PROSITE" id="PS50110"/>
    </source>
</evidence>
<dbReference type="InterPro" id="IPR006675">
    <property type="entry name" value="HDIG_dom"/>
</dbReference>
<dbReference type="InterPro" id="IPR052340">
    <property type="entry name" value="RNase_Y/CdgJ"/>
</dbReference>
<dbReference type="STRING" id="52560.SAMN04488082_11159"/>
<dbReference type="PANTHER" id="PTHR33525">
    <property type="match status" value="1"/>
</dbReference>
<dbReference type="InterPro" id="IPR014626">
    <property type="entry name" value="Sig_transdc_resp-reg_put"/>
</dbReference>